<evidence type="ECO:0000313" key="7">
    <source>
        <dbReference type="Proteomes" id="UP000887565"/>
    </source>
</evidence>
<keyword evidence="3 5" id="KW-0106">Calcium</keyword>
<organism evidence="7 8">
    <name type="scientific">Romanomermis culicivorax</name>
    <name type="common">Nematode worm</name>
    <dbReference type="NCBI Taxonomy" id="13658"/>
    <lineage>
        <taxon>Eukaryota</taxon>
        <taxon>Metazoa</taxon>
        <taxon>Ecdysozoa</taxon>
        <taxon>Nematoda</taxon>
        <taxon>Enoplea</taxon>
        <taxon>Dorylaimia</taxon>
        <taxon>Mermithida</taxon>
        <taxon>Mermithoidea</taxon>
        <taxon>Mermithidae</taxon>
        <taxon>Romanomermis</taxon>
    </lineage>
</organism>
<evidence type="ECO:0000256" key="4">
    <source>
        <dbReference type="ARBA" id="ARBA00023136"/>
    </source>
</evidence>
<dbReference type="InterPro" id="IPR020894">
    <property type="entry name" value="Cadherin_CS"/>
</dbReference>
<dbReference type="Gene3D" id="2.60.40.60">
    <property type="entry name" value="Cadherins"/>
    <property type="match status" value="2"/>
</dbReference>
<feature type="domain" description="Cadherin" evidence="6">
    <location>
        <begin position="2"/>
        <end position="41"/>
    </location>
</feature>
<accession>A0A915HUF6</accession>
<comment type="subcellular location">
    <subcellularLocation>
        <location evidence="1">Membrane</location>
    </subcellularLocation>
</comment>
<dbReference type="InterPro" id="IPR015919">
    <property type="entry name" value="Cadherin-like_sf"/>
</dbReference>
<dbReference type="SUPFAM" id="SSF49313">
    <property type="entry name" value="Cadherin-like"/>
    <property type="match status" value="1"/>
</dbReference>
<dbReference type="PROSITE" id="PS00232">
    <property type="entry name" value="CADHERIN_1"/>
    <property type="match status" value="1"/>
</dbReference>
<evidence type="ECO:0000256" key="1">
    <source>
        <dbReference type="ARBA" id="ARBA00004370"/>
    </source>
</evidence>
<sequence length="82" mass="9212">MEEITLLINVTDLGAQLNAPQTDQAKVRVVLLDVNDNKPSFIDDDQEIADRLRKDSIPENLAPRSLLLTVKAKDIDKNKTEK</sequence>
<dbReference type="WBParaSite" id="nRc.2.0.1.t05042-RA">
    <property type="protein sequence ID" value="nRc.2.0.1.t05042-RA"/>
    <property type="gene ID" value="nRc.2.0.1.g05042"/>
</dbReference>
<evidence type="ECO:0000256" key="3">
    <source>
        <dbReference type="ARBA" id="ARBA00022837"/>
    </source>
</evidence>
<evidence type="ECO:0000259" key="6">
    <source>
        <dbReference type="PROSITE" id="PS50268"/>
    </source>
</evidence>
<protein>
    <submittedName>
        <fullName evidence="8">Cadherin domain-containing protein</fullName>
    </submittedName>
</protein>
<keyword evidence="4" id="KW-0472">Membrane</keyword>
<dbReference type="Proteomes" id="UP000887565">
    <property type="component" value="Unplaced"/>
</dbReference>
<dbReference type="AlphaFoldDB" id="A0A915HUF6"/>
<name>A0A915HUF6_ROMCU</name>
<evidence type="ECO:0000313" key="8">
    <source>
        <dbReference type="WBParaSite" id="nRc.2.0.1.t05042-RA"/>
    </source>
</evidence>
<dbReference type="GO" id="GO:0007156">
    <property type="term" value="P:homophilic cell adhesion via plasma membrane adhesion molecules"/>
    <property type="evidence" value="ECO:0007669"/>
    <property type="project" value="InterPro"/>
</dbReference>
<keyword evidence="7" id="KW-1185">Reference proteome</keyword>
<proteinExistence type="predicted"/>
<dbReference type="GO" id="GO:0005886">
    <property type="term" value="C:plasma membrane"/>
    <property type="evidence" value="ECO:0007669"/>
    <property type="project" value="InterPro"/>
</dbReference>
<dbReference type="PROSITE" id="PS50268">
    <property type="entry name" value="CADHERIN_2"/>
    <property type="match status" value="1"/>
</dbReference>
<dbReference type="GO" id="GO:0005509">
    <property type="term" value="F:calcium ion binding"/>
    <property type="evidence" value="ECO:0007669"/>
    <property type="project" value="UniProtKB-UniRule"/>
</dbReference>
<evidence type="ECO:0000256" key="5">
    <source>
        <dbReference type="PROSITE-ProRule" id="PRU00043"/>
    </source>
</evidence>
<evidence type="ECO:0000256" key="2">
    <source>
        <dbReference type="ARBA" id="ARBA00022737"/>
    </source>
</evidence>
<dbReference type="InterPro" id="IPR002126">
    <property type="entry name" value="Cadherin-like_dom"/>
</dbReference>
<keyword evidence="2" id="KW-0677">Repeat</keyword>
<reference evidence="8" key="1">
    <citation type="submission" date="2022-11" db="UniProtKB">
        <authorList>
            <consortium name="WormBaseParasite"/>
        </authorList>
    </citation>
    <scope>IDENTIFICATION</scope>
</reference>